<evidence type="ECO:0000313" key="3">
    <source>
        <dbReference type="Proteomes" id="UP001141327"/>
    </source>
</evidence>
<dbReference type="PANTHER" id="PTHR13318">
    <property type="entry name" value="PARTNER OF PAIRED, ISOFORM B-RELATED"/>
    <property type="match status" value="1"/>
</dbReference>
<sequence length="736" mass="80146">MRRISSSGGACREPGVGGSSSASENQAPAMEEAFPLVPSLEQLPDDLLLTIINEVITPLERREKLAINLGGFFALYGSSSRLHQLTALFLDMVKERKDAWLDFSVNSLFRVATCFNDICLNDTGITNSCLDFLAHKVPGLRSLSLRRCTKLTAACMASLHLFEHLEHLDITDCRMTRVAILGGSRSLPGLQKLTSLSCSGNGFLWNVIPPRLRHLEASGLVDATLTRLPCRMRSLSLRNWSGCESELDRFSGLMSLWLDRSYGPVAAAMLQKINPDLRVLHATFTRGHEARPFPWARFQQLEDLDLCETTFRTPVSLAHPSVRRLGLTLTPITRDMLQSALACCPRLARLDWHTIPGDASVPPPALPDFLRACDPIGLTSFTLDLHAIAMDQAHLDVLMERNPFRNAPHLLRLRMVGPPSPLNLLEETLRLLAAACPRLEALVTENLGLSPAGLCAACGGWPRLRTLVTQSGTPDDPFDLTAAGVQLPGLRTLALRRSFVRPENLCGFLRGAAALRHLALDQCRCPGYADGVPAPTLVSDSTLDLLACSRLQTLALGDSFGAGVRPPAASASPASCTPVPSPSPQVAPLSPLPSTPEPGAPLPPFTPEGFAAPVSDPLTEQGWCSLICRGLMLRALWIRGCSCFGRAALETLKTHHGPHLRTVGIRNIAVKGEEASDTLRGAPFVLRHSEPTPNERWISEVESDQTDQLALLWQSKSRKWLDTCKLSTPTSSIHFQ</sequence>
<feature type="region of interest" description="Disordered" evidence="1">
    <location>
        <begin position="1"/>
        <end position="24"/>
    </location>
</feature>
<gene>
    <name evidence="2" type="ORF">PAPYR_5348</name>
</gene>
<evidence type="ECO:0000256" key="1">
    <source>
        <dbReference type="SAM" id="MobiDB-lite"/>
    </source>
</evidence>
<evidence type="ECO:0000313" key="2">
    <source>
        <dbReference type="EMBL" id="KAJ4458825.1"/>
    </source>
</evidence>
<organism evidence="2 3">
    <name type="scientific">Paratrimastix pyriformis</name>
    <dbReference type="NCBI Taxonomy" id="342808"/>
    <lineage>
        <taxon>Eukaryota</taxon>
        <taxon>Metamonada</taxon>
        <taxon>Preaxostyla</taxon>
        <taxon>Paratrimastigidae</taxon>
        <taxon>Paratrimastix</taxon>
    </lineage>
</organism>
<protein>
    <submittedName>
        <fullName evidence="2">Uncharacterized protein</fullName>
    </submittedName>
</protein>
<keyword evidence="3" id="KW-1185">Reference proteome</keyword>
<dbReference type="SUPFAM" id="SSF52047">
    <property type="entry name" value="RNI-like"/>
    <property type="match status" value="2"/>
</dbReference>
<dbReference type="EMBL" id="JAPMOS010000025">
    <property type="protein sequence ID" value="KAJ4458825.1"/>
    <property type="molecule type" value="Genomic_DNA"/>
</dbReference>
<accession>A0ABQ8UMW7</accession>
<reference evidence="2" key="1">
    <citation type="journal article" date="2022" name="bioRxiv">
        <title>Genomics of Preaxostyla Flagellates Illuminates Evolutionary Transitions and the Path Towards Mitochondrial Loss.</title>
        <authorList>
            <person name="Novak L.V.F."/>
            <person name="Treitli S.C."/>
            <person name="Pyrih J."/>
            <person name="Halakuc P."/>
            <person name="Pipaliya S.V."/>
            <person name="Vacek V."/>
            <person name="Brzon O."/>
            <person name="Soukal P."/>
            <person name="Eme L."/>
            <person name="Dacks J.B."/>
            <person name="Karnkowska A."/>
            <person name="Elias M."/>
            <person name="Hampl V."/>
        </authorList>
    </citation>
    <scope>NUCLEOTIDE SEQUENCE</scope>
    <source>
        <strain evidence="2">RCP-MX</strain>
    </source>
</reference>
<feature type="compositionally biased region" description="Pro residues" evidence="1">
    <location>
        <begin position="579"/>
        <end position="606"/>
    </location>
</feature>
<feature type="region of interest" description="Disordered" evidence="1">
    <location>
        <begin position="571"/>
        <end position="608"/>
    </location>
</feature>
<comment type="caution">
    <text evidence="2">The sequence shown here is derived from an EMBL/GenBank/DDBJ whole genome shotgun (WGS) entry which is preliminary data.</text>
</comment>
<dbReference type="InterPro" id="IPR032675">
    <property type="entry name" value="LRR_dom_sf"/>
</dbReference>
<name>A0ABQ8UMW7_9EUKA</name>
<proteinExistence type="predicted"/>
<dbReference type="Gene3D" id="3.80.10.10">
    <property type="entry name" value="Ribonuclease Inhibitor"/>
    <property type="match status" value="2"/>
</dbReference>
<dbReference type="Proteomes" id="UP001141327">
    <property type="component" value="Unassembled WGS sequence"/>
</dbReference>